<reference evidence="3" key="1">
    <citation type="submission" date="2018-03" db="EMBL/GenBank/DDBJ databases">
        <authorList>
            <person name="Rodrigo-Torres L."/>
            <person name="Arahal R. D."/>
            <person name="Lucena T."/>
        </authorList>
    </citation>
    <scope>NUCLEOTIDE SEQUENCE [LARGE SCALE GENOMIC DNA]</scope>
    <source>
        <strain evidence="3">CECT 8871</strain>
    </source>
</reference>
<accession>A0A2R8AVW1</accession>
<evidence type="ECO:0000313" key="2">
    <source>
        <dbReference type="EMBL" id="SPF80067.1"/>
    </source>
</evidence>
<feature type="coiled-coil region" evidence="1">
    <location>
        <begin position="64"/>
        <end position="94"/>
    </location>
</feature>
<dbReference type="Proteomes" id="UP000244904">
    <property type="component" value="Unassembled WGS sequence"/>
</dbReference>
<protein>
    <recommendedName>
        <fullName evidence="4">Flagellar protein FliT</fullName>
    </recommendedName>
</protein>
<sequence length="110" mass="12022">MSLCIALMSEAAATERLERLCQELARAVDEGRLEDVSRLDHAIRNAVIALIGEDQFGDAPQDRVEALQRALVSVRNAAAVLQKTQEAVQKTQRKRGVYLAYSKGKGKGKG</sequence>
<dbReference type="EMBL" id="OMOJ01000003">
    <property type="protein sequence ID" value="SPF80067.1"/>
    <property type="molecule type" value="Genomic_DNA"/>
</dbReference>
<proteinExistence type="predicted"/>
<dbReference type="AlphaFoldDB" id="A0A2R8AVW1"/>
<evidence type="ECO:0000256" key="1">
    <source>
        <dbReference type="SAM" id="Coils"/>
    </source>
</evidence>
<organism evidence="2 3">
    <name type="scientific">Pseudoprimorskyibacter insulae</name>
    <dbReference type="NCBI Taxonomy" id="1695997"/>
    <lineage>
        <taxon>Bacteria</taxon>
        <taxon>Pseudomonadati</taxon>
        <taxon>Pseudomonadota</taxon>
        <taxon>Alphaproteobacteria</taxon>
        <taxon>Rhodobacterales</taxon>
        <taxon>Paracoccaceae</taxon>
        <taxon>Pseudoprimorskyibacter</taxon>
    </lineage>
</organism>
<evidence type="ECO:0008006" key="4">
    <source>
        <dbReference type="Google" id="ProtNLM"/>
    </source>
</evidence>
<name>A0A2R8AVW1_9RHOB</name>
<dbReference type="OrthoDB" id="7745749at2"/>
<keyword evidence="1" id="KW-0175">Coiled coil</keyword>
<evidence type="ECO:0000313" key="3">
    <source>
        <dbReference type="Proteomes" id="UP000244904"/>
    </source>
</evidence>
<gene>
    <name evidence="2" type="ORF">PRI8871_01869</name>
</gene>
<keyword evidence="3" id="KW-1185">Reference proteome</keyword>